<dbReference type="InParanoid" id="A0A024GU02"/>
<evidence type="ECO:0000313" key="2">
    <source>
        <dbReference type="EMBL" id="CCI50055.1"/>
    </source>
</evidence>
<protein>
    <submittedName>
        <fullName evidence="2">Uncharacterized protein</fullName>
    </submittedName>
</protein>
<keyword evidence="3" id="KW-1185">Reference proteome</keyword>
<feature type="transmembrane region" description="Helical" evidence="1">
    <location>
        <begin position="54"/>
        <end position="72"/>
    </location>
</feature>
<dbReference type="EMBL" id="CAIX01000386">
    <property type="protein sequence ID" value="CCI50055.1"/>
    <property type="molecule type" value="Genomic_DNA"/>
</dbReference>
<gene>
    <name evidence="2" type="ORF">BN9_115640</name>
</gene>
<dbReference type="AlphaFoldDB" id="A0A024GU02"/>
<keyword evidence="1" id="KW-1133">Transmembrane helix</keyword>
<keyword evidence="1" id="KW-0812">Transmembrane</keyword>
<evidence type="ECO:0000256" key="1">
    <source>
        <dbReference type="SAM" id="Phobius"/>
    </source>
</evidence>
<name>A0A024GU02_9STRA</name>
<proteinExistence type="predicted"/>
<feature type="transmembrane region" description="Helical" evidence="1">
    <location>
        <begin position="92"/>
        <end position="113"/>
    </location>
</feature>
<reference evidence="2 3" key="1">
    <citation type="submission" date="2012-05" db="EMBL/GenBank/DDBJ databases">
        <title>Recombination and specialization in a pathogen metapopulation.</title>
        <authorList>
            <person name="Gardiner A."/>
            <person name="Kemen E."/>
            <person name="Schultz-Larsen T."/>
            <person name="MacLean D."/>
            <person name="Van Oosterhout C."/>
            <person name="Jones J.D.G."/>
        </authorList>
    </citation>
    <scope>NUCLEOTIDE SEQUENCE [LARGE SCALE GENOMIC DNA]</scope>
    <source>
        <strain evidence="2 3">Ac Nc2</strain>
    </source>
</reference>
<evidence type="ECO:0000313" key="3">
    <source>
        <dbReference type="Proteomes" id="UP000053237"/>
    </source>
</evidence>
<dbReference type="Proteomes" id="UP000053237">
    <property type="component" value="Unassembled WGS sequence"/>
</dbReference>
<organism evidence="2 3">
    <name type="scientific">Albugo candida</name>
    <dbReference type="NCBI Taxonomy" id="65357"/>
    <lineage>
        <taxon>Eukaryota</taxon>
        <taxon>Sar</taxon>
        <taxon>Stramenopiles</taxon>
        <taxon>Oomycota</taxon>
        <taxon>Peronosporomycetes</taxon>
        <taxon>Albuginales</taxon>
        <taxon>Albuginaceae</taxon>
        <taxon>Albugo</taxon>
    </lineage>
</organism>
<dbReference type="STRING" id="65357.A0A024GU02"/>
<sequence length="118" mass="13051">MRQWQSTLSTVTELLGGRMQSGPSQAELLIDTVANISNQENVIRSGKAQMEWTGAELFVIASLQLLLVFIAYRLDRAPHPMMISESVCAMSLGILFGAVLRLVSPIVRLYCLLLRSSK</sequence>
<accession>A0A024GU02</accession>
<comment type="caution">
    <text evidence="2">The sequence shown here is derived from an EMBL/GenBank/DDBJ whole genome shotgun (WGS) entry which is preliminary data.</text>
</comment>
<keyword evidence="1" id="KW-0472">Membrane</keyword>